<comment type="caution">
    <text evidence="2">The sequence shown here is derived from an EMBL/GenBank/DDBJ whole genome shotgun (WGS) entry which is preliminary data.</text>
</comment>
<gene>
    <name evidence="2" type="ORF">IF651_07735</name>
</gene>
<evidence type="ECO:0000313" key="2">
    <source>
        <dbReference type="EMBL" id="MBD8078946.1"/>
    </source>
</evidence>
<reference evidence="2" key="1">
    <citation type="journal article" date="2018" name="Curr. Microbiol.">
        <title>Cellulosimicrobium arenosum sp. nov., Isolated from Marine Sediment Sand.</title>
        <authorList>
            <person name="Oh M."/>
            <person name="Kim J.H."/>
            <person name="Yoon J.H."/>
            <person name="Schumann P."/>
            <person name="Kim W."/>
        </authorList>
    </citation>
    <scope>NUCLEOTIDE SEQUENCE</scope>
    <source>
        <strain evidence="2">KCTC 49039</strain>
    </source>
</reference>
<name>A0A927G8Q9_9MICO</name>
<dbReference type="Proteomes" id="UP000610846">
    <property type="component" value="Unassembled WGS sequence"/>
</dbReference>
<accession>A0A927G8Q9</accession>
<evidence type="ECO:0000256" key="1">
    <source>
        <dbReference type="ARBA" id="ARBA00021292"/>
    </source>
</evidence>
<dbReference type="PANTHER" id="PTHR45947">
    <property type="entry name" value="SULFOQUINOVOSYL TRANSFERASE SQD2"/>
    <property type="match status" value="1"/>
</dbReference>
<evidence type="ECO:0000313" key="3">
    <source>
        <dbReference type="Proteomes" id="UP000610846"/>
    </source>
</evidence>
<proteinExistence type="predicted"/>
<dbReference type="AlphaFoldDB" id="A0A927G8Q9"/>
<reference evidence="2" key="2">
    <citation type="submission" date="2020-09" db="EMBL/GenBank/DDBJ databases">
        <authorList>
            <person name="Yu Y."/>
        </authorList>
    </citation>
    <scope>NUCLEOTIDE SEQUENCE</scope>
    <source>
        <strain evidence="2">KCTC 49039</strain>
    </source>
</reference>
<dbReference type="EMBL" id="JACYHB010000005">
    <property type="protein sequence ID" value="MBD8078946.1"/>
    <property type="molecule type" value="Genomic_DNA"/>
</dbReference>
<sequence>MSTPSRVALVNNSRETFTPTVSGAIATCLWELLRTEQGSLRVDRVVTRPAAAPTYPTPVVEVVRPHPHPFADRRAGRALRRLSGWAHADQASYARLVGATLRRSPADTAVCSNDPEVAVHLARVLTDTQVVHWFHNLEVAGDRWRRAYAALHGSRVRTVAVSAYLARAVEQVYRLSPGSVGVARNGVDAGRFTPGAAPGLDDEERALTVAHLGRVAVEKGLDVFLDAAEVLQRRGVELTVLVIGDTNWGFSDGGPFGTAVAERVAALRAGGVDVRTTGHVARADLPDVLRRADVQVLASRWDEPCALTVLEGMATGLPFVASATGGTPELVGDAGLLVPRESPVALADALERLLRDRPARDRLGGAARARAEEFTWDRTWSALVDGLPSAPDPEVAV</sequence>
<dbReference type="RefSeq" id="WP_191828541.1">
    <property type="nucleotide sequence ID" value="NZ_JACYHB010000005.1"/>
</dbReference>
<dbReference type="PANTHER" id="PTHR45947:SF3">
    <property type="entry name" value="SULFOQUINOVOSYL TRANSFERASE SQD2"/>
    <property type="match status" value="1"/>
</dbReference>
<keyword evidence="3" id="KW-1185">Reference proteome</keyword>
<protein>
    <recommendedName>
        <fullName evidence="1">D-inositol 3-phosphate glycosyltransferase</fullName>
    </recommendedName>
</protein>
<dbReference type="GO" id="GO:0016757">
    <property type="term" value="F:glycosyltransferase activity"/>
    <property type="evidence" value="ECO:0007669"/>
    <property type="project" value="TreeGrafter"/>
</dbReference>
<dbReference type="Gene3D" id="3.40.50.2000">
    <property type="entry name" value="Glycogen Phosphorylase B"/>
    <property type="match status" value="2"/>
</dbReference>
<dbReference type="Pfam" id="PF13692">
    <property type="entry name" value="Glyco_trans_1_4"/>
    <property type="match status" value="1"/>
</dbReference>
<dbReference type="CDD" id="cd03801">
    <property type="entry name" value="GT4_PimA-like"/>
    <property type="match status" value="1"/>
</dbReference>
<dbReference type="InterPro" id="IPR050194">
    <property type="entry name" value="Glycosyltransferase_grp1"/>
</dbReference>
<organism evidence="2 3">
    <name type="scientific">Cellulosimicrobium arenosum</name>
    <dbReference type="NCBI Taxonomy" id="2708133"/>
    <lineage>
        <taxon>Bacteria</taxon>
        <taxon>Bacillati</taxon>
        <taxon>Actinomycetota</taxon>
        <taxon>Actinomycetes</taxon>
        <taxon>Micrococcales</taxon>
        <taxon>Promicromonosporaceae</taxon>
        <taxon>Cellulosimicrobium</taxon>
    </lineage>
</organism>
<dbReference type="SUPFAM" id="SSF53756">
    <property type="entry name" value="UDP-Glycosyltransferase/glycogen phosphorylase"/>
    <property type="match status" value="1"/>
</dbReference>